<evidence type="ECO:0000256" key="3">
    <source>
        <dbReference type="ARBA" id="ARBA00017562"/>
    </source>
</evidence>
<reference evidence="12 13" key="1">
    <citation type="submission" date="2018-03" db="EMBL/GenBank/DDBJ databases">
        <title>Ahniella affigens gen. nov., sp. nov., a gammaproteobacterium isolated from sandy soil near a stream.</title>
        <authorList>
            <person name="Ko Y."/>
            <person name="Kim J.-H."/>
        </authorList>
    </citation>
    <scope>NUCLEOTIDE SEQUENCE [LARGE SCALE GENOMIC DNA]</scope>
    <source>
        <strain evidence="12 13">D13</strain>
    </source>
</reference>
<dbReference type="InterPro" id="IPR001249">
    <property type="entry name" value="AcCoA_biotinCC"/>
</dbReference>
<dbReference type="InterPro" id="IPR000089">
    <property type="entry name" value="Biotin_lipoyl"/>
</dbReference>
<feature type="region of interest" description="Disordered" evidence="10">
    <location>
        <begin position="56"/>
        <end position="85"/>
    </location>
</feature>
<evidence type="ECO:0000256" key="5">
    <source>
        <dbReference type="ARBA" id="ARBA00022832"/>
    </source>
</evidence>
<dbReference type="InterPro" id="IPR011053">
    <property type="entry name" value="Single_hybrid_motif"/>
</dbReference>
<dbReference type="RefSeq" id="WP_106892389.1">
    <property type="nucleotide sequence ID" value="NZ_CP027860.1"/>
</dbReference>
<evidence type="ECO:0000256" key="4">
    <source>
        <dbReference type="ARBA" id="ARBA00022516"/>
    </source>
</evidence>
<evidence type="ECO:0000256" key="2">
    <source>
        <dbReference type="ARBA" id="ARBA00005194"/>
    </source>
</evidence>
<keyword evidence="5 9" id="KW-0276">Fatty acid metabolism</keyword>
<accession>A0A2P1PUF2</accession>
<dbReference type="GO" id="GO:0006633">
    <property type="term" value="P:fatty acid biosynthetic process"/>
    <property type="evidence" value="ECO:0007669"/>
    <property type="project" value="UniProtKB-UniPathway"/>
</dbReference>
<dbReference type="PANTHER" id="PTHR45266:SF3">
    <property type="entry name" value="OXALOACETATE DECARBOXYLASE ALPHA CHAIN"/>
    <property type="match status" value="1"/>
</dbReference>
<dbReference type="InterPro" id="IPR050709">
    <property type="entry name" value="Biotin_Carboxyl_Carrier/Decarb"/>
</dbReference>
<dbReference type="PROSITE" id="PS00188">
    <property type="entry name" value="BIOTIN"/>
    <property type="match status" value="1"/>
</dbReference>
<evidence type="ECO:0000256" key="8">
    <source>
        <dbReference type="ARBA" id="ARBA00023267"/>
    </source>
</evidence>
<organism evidence="12 13">
    <name type="scientific">Ahniella affigens</name>
    <dbReference type="NCBI Taxonomy" id="2021234"/>
    <lineage>
        <taxon>Bacteria</taxon>
        <taxon>Pseudomonadati</taxon>
        <taxon>Pseudomonadota</taxon>
        <taxon>Gammaproteobacteria</taxon>
        <taxon>Lysobacterales</taxon>
        <taxon>Rhodanobacteraceae</taxon>
        <taxon>Ahniella</taxon>
    </lineage>
</organism>
<feature type="domain" description="Lipoyl-binding" evidence="11">
    <location>
        <begin position="86"/>
        <end position="162"/>
    </location>
</feature>
<comment type="pathway">
    <text evidence="2 9">Lipid metabolism; fatty acid biosynthesis.</text>
</comment>
<comment type="function">
    <text evidence="1 9">This protein is a component of the acetyl coenzyme A carboxylase complex; first, biotin carboxylase catalyzes the carboxylation of the carrier protein and then the transcarboxylase transfers the carboxyl group to form malonyl-CoA.</text>
</comment>
<evidence type="ECO:0000256" key="10">
    <source>
        <dbReference type="SAM" id="MobiDB-lite"/>
    </source>
</evidence>
<dbReference type="UniPathway" id="UPA00094"/>
<dbReference type="GO" id="GO:0009317">
    <property type="term" value="C:acetyl-CoA carboxylase complex"/>
    <property type="evidence" value="ECO:0007669"/>
    <property type="project" value="InterPro"/>
</dbReference>
<keyword evidence="6 9" id="KW-0443">Lipid metabolism</keyword>
<gene>
    <name evidence="12" type="ORF">C7S18_15295</name>
</gene>
<dbReference type="Pfam" id="PF00364">
    <property type="entry name" value="Biotin_lipoyl"/>
    <property type="match status" value="1"/>
</dbReference>
<dbReference type="FunFam" id="2.40.50.100:FF:000003">
    <property type="entry name" value="Acetyl-CoA carboxylase biotin carboxyl carrier protein"/>
    <property type="match status" value="1"/>
</dbReference>
<proteinExistence type="predicted"/>
<reference evidence="12 13" key="2">
    <citation type="submission" date="2018-03" db="EMBL/GenBank/DDBJ databases">
        <authorList>
            <person name="Keele B.F."/>
        </authorList>
    </citation>
    <scope>NUCLEOTIDE SEQUENCE [LARGE SCALE GENOMIC DNA]</scope>
    <source>
        <strain evidence="12 13">D13</strain>
    </source>
</reference>
<dbReference type="KEGG" id="xba:C7S18_15295"/>
<dbReference type="Proteomes" id="UP000241074">
    <property type="component" value="Chromosome"/>
</dbReference>
<protein>
    <recommendedName>
        <fullName evidence="3 9">Biotin carboxyl carrier protein of acetyl-CoA carboxylase</fullName>
    </recommendedName>
</protein>
<dbReference type="SUPFAM" id="SSF51230">
    <property type="entry name" value="Single hybrid motif"/>
    <property type="match status" value="1"/>
</dbReference>
<evidence type="ECO:0000256" key="1">
    <source>
        <dbReference type="ARBA" id="ARBA00003761"/>
    </source>
</evidence>
<dbReference type="CDD" id="cd06850">
    <property type="entry name" value="biotinyl_domain"/>
    <property type="match status" value="1"/>
</dbReference>
<dbReference type="Gene3D" id="2.40.50.100">
    <property type="match status" value="1"/>
</dbReference>
<keyword evidence="4 9" id="KW-0444">Lipid biosynthesis</keyword>
<evidence type="ECO:0000256" key="7">
    <source>
        <dbReference type="ARBA" id="ARBA00023160"/>
    </source>
</evidence>
<keyword evidence="13" id="KW-1185">Reference proteome</keyword>
<name>A0A2P1PUF2_9GAMM</name>
<evidence type="ECO:0000256" key="6">
    <source>
        <dbReference type="ARBA" id="ARBA00023098"/>
    </source>
</evidence>
<sequence>MDLRKIKKLIDLLEESDLTEIEIKEGEETIRLSRASKGGVISVPQHVPAPVTHVHVEQRPSAPAHHAPSQDAHHHGGGGGRELPDGHVVRAPMVGTFYGSPSPEAPPFVKVGQQVKAGDVLGIIEAMKMFNQIEADVSGTISAVLCSSGHPVEFDEPMFVIS</sequence>
<evidence type="ECO:0000259" key="11">
    <source>
        <dbReference type="PROSITE" id="PS50968"/>
    </source>
</evidence>
<dbReference type="EMBL" id="CP027860">
    <property type="protein sequence ID" value="AVP98468.1"/>
    <property type="molecule type" value="Genomic_DNA"/>
</dbReference>
<dbReference type="PANTHER" id="PTHR45266">
    <property type="entry name" value="OXALOACETATE DECARBOXYLASE ALPHA CHAIN"/>
    <property type="match status" value="1"/>
</dbReference>
<evidence type="ECO:0000256" key="9">
    <source>
        <dbReference type="RuleBase" id="RU364072"/>
    </source>
</evidence>
<dbReference type="InterPro" id="IPR001882">
    <property type="entry name" value="Biotin_BS"/>
</dbReference>
<keyword evidence="7 9" id="KW-0275">Fatty acid biosynthesis</keyword>
<dbReference type="PRINTS" id="PR01071">
    <property type="entry name" value="ACOABIOTINCC"/>
</dbReference>
<dbReference type="OrthoDB" id="9811735at2"/>
<evidence type="ECO:0000313" key="13">
    <source>
        <dbReference type="Proteomes" id="UP000241074"/>
    </source>
</evidence>
<dbReference type="GO" id="GO:0003989">
    <property type="term" value="F:acetyl-CoA carboxylase activity"/>
    <property type="evidence" value="ECO:0007669"/>
    <property type="project" value="InterPro"/>
</dbReference>
<evidence type="ECO:0000313" key="12">
    <source>
        <dbReference type="EMBL" id="AVP98468.1"/>
    </source>
</evidence>
<dbReference type="NCBIfam" id="TIGR00531">
    <property type="entry name" value="BCCP"/>
    <property type="match status" value="1"/>
</dbReference>
<keyword evidence="8 9" id="KW-0092">Biotin</keyword>
<dbReference type="AlphaFoldDB" id="A0A2P1PUF2"/>
<dbReference type="PROSITE" id="PS50968">
    <property type="entry name" value="BIOTINYL_LIPOYL"/>
    <property type="match status" value="1"/>
</dbReference>